<name>A0AAV1RDW5_9ROSI</name>
<keyword evidence="2" id="KW-1185">Reference proteome</keyword>
<dbReference type="Proteomes" id="UP001314170">
    <property type="component" value="Unassembled WGS sequence"/>
</dbReference>
<reference evidence="1 2" key="1">
    <citation type="submission" date="2024-01" db="EMBL/GenBank/DDBJ databases">
        <authorList>
            <person name="Waweru B."/>
        </authorList>
    </citation>
    <scope>NUCLEOTIDE SEQUENCE [LARGE SCALE GENOMIC DNA]</scope>
</reference>
<gene>
    <name evidence="1" type="ORF">DCAF_LOCUS9680</name>
</gene>
<protein>
    <submittedName>
        <fullName evidence="1">Uncharacterized protein</fullName>
    </submittedName>
</protein>
<dbReference type="AlphaFoldDB" id="A0AAV1RDW5"/>
<proteinExistence type="predicted"/>
<accession>A0AAV1RDW5</accession>
<evidence type="ECO:0000313" key="1">
    <source>
        <dbReference type="EMBL" id="CAK7333905.1"/>
    </source>
</evidence>
<dbReference type="EMBL" id="CAWUPB010000936">
    <property type="protein sequence ID" value="CAK7333905.1"/>
    <property type="molecule type" value="Genomic_DNA"/>
</dbReference>
<evidence type="ECO:0000313" key="2">
    <source>
        <dbReference type="Proteomes" id="UP001314170"/>
    </source>
</evidence>
<sequence>MKELWVRLLVRGYRDYVGEAVGYVTRGRVKEPMRCARARGYGCAWTAGCVVKAMLVSGYVLSEIARCTSPMDWARVYDVGGIDPRDIAKEARHVRLVREIRKSYRVFVREVMR</sequence>
<comment type="caution">
    <text evidence="1">The sequence shown here is derived from an EMBL/GenBank/DDBJ whole genome shotgun (WGS) entry which is preliminary data.</text>
</comment>
<organism evidence="1 2">
    <name type="scientific">Dovyalis caffra</name>
    <dbReference type="NCBI Taxonomy" id="77055"/>
    <lineage>
        <taxon>Eukaryota</taxon>
        <taxon>Viridiplantae</taxon>
        <taxon>Streptophyta</taxon>
        <taxon>Embryophyta</taxon>
        <taxon>Tracheophyta</taxon>
        <taxon>Spermatophyta</taxon>
        <taxon>Magnoliopsida</taxon>
        <taxon>eudicotyledons</taxon>
        <taxon>Gunneridae</taxon>
        <taxon>Pentapetalae</taxon>
        <taxon>rosids</taxon>
        <taxon>fabids</taxon>
        <taxon>Malpighiales</taxon>
        <taxon>Salicaceae</taxon>
        <taxon>Flacourtieae</taxon>
        <taxon>Dovyalis</taxon>
    </lineage>
</organism>